<dbReference type="EMBL" id="JADSJP010000011">
    <property type="protein sequence ID" value="MBG2879287.1"/>
    <property type="molecule type" value="Genomic_DNA"/>
</dbReference>
<accession>A0ABS0IV91</accession>
<proteinExistence type="predicted"/>
<feature type="domain" description="HTH cro/C1-type" evidence="1">
    <location>
        <begin position="10"/>
        <end position="64"/>
    </location>
</feature>
<dbReference type="PROSITE" id="PS50943">
    <property type="entry name" value="HTH_CROC1"/>
    <property type="match status" value="1"/>
</dbReference>
<dbReference type="InterPro" id="IPR050077">
    <property type="entry name" value="LexA_repressor"/>
</dbReference>
<sequence>MIKTSIGERIRLRRKELGLTQKALSMKVGVSHVAISQWEKEETEPTGNNLFSLADALGCTPEFILKGKEEHSSNIESPRIHNPRGKYPLISRVMAGAWTEALEPYDRRSIDEMYETTVSCSDDSFWLDVIGDSMTSPSGLSIPEGMIILVDPNVEPTNGKLVVAKLESENETTFKQYIIDAGHYYLKPLNPQYRMISINGNCRIVGVVVDAKIKNLP</sequence>
<comment type="caution">
    <text evidence="2">The sequence shown here is derived from an EMBL/GenBank/DDBJ whole genome shotgun (WGS) entry which is preliminary data.</text>
</comment>
<protein>
    <submittedName>
        <fullName evidence="2">LexA family transcriptional regulator</fullName>
    </submittedName>
</protein>
<dbReference type="Pfam" id="PF01381">
    <property type="entry name" value="HTH_3"/>
    <property type="match status" value="1"/>
</dbReference>
<keyword evidence="3" id="KW-1185">Reference proteome</keyword>
<dbReference type="InterPro" id="IPR010982">
    <property type="entry name" value="Lambda_DNA-bd_dom_sf"/>
</dbReference>
<gene>
    <name evidence="2" type="ORF">I4902_08405</name>
</gene>
<evidence type="ECO:0000313" key="2">
    <source>
        <dbReference type="EMBL" id="MBG2879287.1"/>
    </source>
</evidence>
<organism evidence="2 3">
    <name type="scientific">Proteus alimentorum</name>
    <dbReference type="NCBI Taxonomy" id="1973495"/>
    <lineage>
        <taxon>Bacteria</taxon>
        <taxon>Pseudomonadati</taxon>
        <taxon>Pseudomonadota</taxon>
        <taxon>Gammaproteobacteria</taxon>
        <taxon>Enterobacterales</taxon>
        <taxon>Morganellaceae</taxon>
        <taxon>Proteus</taxon>
    </lineage>
</organism>
<dbReference type="CDD" id="cd00093">
    <property type="entry name" value="HTH_XRE"/>
    <property type="match status" value="1"/>
</dbReference>
<dbReference type="RefSeq" id="WP_196566949.1">
    <property type="nucleotide sequence ID" value="NZ_JADRYY010000009.1"/>
</dbReference>
<dbReference type="SMART" id="SM00530">
    <property type="entry name" value="HTH_XRE"/>
    <property type="match status" value="1"/>
</dbReference>
<dbReference type="Proteomes" id="UP000614721">
    <property type="component" value="Unassembled WGS sequence"/>
</dbReference>
<dbReference type="SUPFAM" id="SSF51306">
    <property type="entry name" value="LexA/Signal peptidase"/>
    <property type="match status" value="1"/>
</dbReference>
<dbReference type="InterPro" id="IPR039418">
    <property type="entry name" value="LexA-like"/>
</dbReference>
<dbReference type="InterPro" id="IPR036286">
    <property type="entry name" value="LexA/Signal_pep-like_sf"/>
</dbReference>
<evidence type="ECO:0000313" key="3">
    <source>
        <dbReference type="Proteomes" id="UP000614721"/>
    </source>
</evidence>
<dbReference type="InterPro" id="IPR015927">
    <property type="entry name" value="Peptidase_S24_S26A/B/C"/>
</dbReference>
<dbReference type="PANTHER" id="PTHR33516:SF2">
    <property type="entry name" value="LEXA REPRESSOR-RELATED"/>
    <property type="match status" value="1"/>
</dbReference>
<dbReference type="Gene3D" id="1.10.260.40">
    <property type="entry name" value="lambda repressor-like DNA-binding domains"/>
    <property type="match status" value="1"/>
</dbReference>
<dbReference type="PANTHER" id="PTHR33516">
    <property type="entry name" value="LEXA REPRESSOR"/>
    <property type="match status" value="1"/>
</dbReference>
<dbReference type="SUPFAM" id="SSF47413">
    <property type="entry name" value="lambda repressor-like DNA-binding domains"/>
    <property type="match status" value="1"/>
</dbReference>
<evidence type="ECO:0000259" key="1">
    <source>
        <dbReference type="PROSITE" id="PS50943"/>
    </source>
</evidence>
<reference evidence="2 3" key="1">
    <citation type="submission" date="2020-11" db="EMBL/GenBank/DDBJ databases">
        <title>Enhanced detection system for hospital associated transmission using whole genome sequencing surveillance.</title>
        <authorList>
            <person name="Harrison L.H."/>
            <person name="Van Tyne D."/>
            <person name="Marsh J.W."/>
            <person name="Griffith M.P."/>
            <person name="Snyder D.J."/>
            <person name="Cooper V.S."/>
            <person name="Mustapha M."/>
        </authorList>
    </citation>
    <scope>NUCLEOTIDE SEQUENCE [LARGE SCALE GENOMIC DNA]</scope>
    <source>
        <strain evidence="2 3">PR00075</strain>
    </source>
</reference>
<dbReference type="CDD" id="cd06529">
    <property type="entry name" value="S24_LexA-like"/>
    <property type="match status" value="1"/>
</dbReference>
<dbReference type="Gene3D" id="2.10.109.10">
    <property type="entry name" value="Umud Fragment, subunit A"/>
    <property type="match status" value="1"/>
</dbReference>
<dbReference type="Pfam" id="PF00717">
    <property type="entry name" value="Peptidase_S24"/>
    <property type="match status" value="1"/>
</dbReference>
<dbReference type="InterPro" id="IPR001387">
    <property type="entry name" value="Cro/C1-type_HTH"/>
</dbReference>
<name>A0ABS0IV91_9GAMM</name>